<name>A0ACC0WKN0_9STRA</name>
<keyword evidence="2" id="KW-1185">Reference proteome</keyword>
<reference evidence="1 2" key="1">
    <citation type="journal article" date="2022" name="bioRxiv">
        <title>The genome of the oomycete Peronosclerospora sorghi, a cosmopolitan pathogen of maize and sorghum, is inflated with dispersed pseudogenes.</title>
        <authorList>
            <person name="Fletcher K."/>
            <person name="Martin F."/>
            <person name="Isakeit T."/>
            <person name="Cavanaugh K."/>
            <person name="Magill C."/>
            <person name="Michelmore R."/>
        </authorList>
    </citation>
    <scope>NUCLEOTIDE SEQUENCE [LARGE SCALE GENOMIC DNA]</scope>
    <source>
        <strain evidence="1">P6</strain>
    </source>
</reference>
<protein>
    <submittedName>
        <fullName evidence="1">Uncharacterized protein</fullName>
    </submittedName>
</protein>
<organism evidence="1 2">
    <name type="scientific">Peronosclerospora sorghi</name>
    <dbReference type="NCBI Taxonomy" id="230839"/>
    <lineage>
        <taxon>Eukaryota</taxon>
        <taxon>Sar</taxon>
        <taxon>Stramenopiles</taxon>
        <taxon>Oomycota</taxon>
        <taxon>Peronosporomycetes</taxon>
        <taxon>Peronosporales</taxon>
        <taxon>Peronosporaceae</taxon>
        <taxon>Peronosclerospora</taxon>
    </lineage>
</organism>
<evidence type="ECO:0000313" key="1">
    <source>
        <dbReference type="EMBL" id="KAI9918942.1"/>
    </source>
</evidence>
<evidence type="ECO:0000313" key="2">
    <source>
        <dbReference type="Proteomes" id="UP001163321"/>
    </source>
</evidence>
<dbReference type="EMBL" id="CM047591">
    <property type="protein sequence ID" value="KAI9918942.1"/>
    <property type="molecule type" value="Genomic_DNA"/>
</dbReference>
<sequence length="555" mass="63754">MKPNVKMEQGGLRSQQVEAERVARELMDLKIEAAHLRERLRLRVGGDTTAAELEAEAFALQTALREAQETLKTRDAALQTMESKYEQAMRGMMRLDEAWKRSNMQMRAAQDAQQVAEQQVEQEKRRADELVRQLDAATQREAILSARVDELVKTKEQVESEREEEKKNAKMREMQVHELRAQLETMRHKFEKQMKEQEGATREDVRKLQEQLQEMQEQAATSRGEIHAKEAEIAKLEADFRDVKAAESSTKQRLVKLTEEYATLRVQLESSKAVALESTKRAIEAETKSTNMQKELKEQADVVAKKDQTMRMLEGELIQKEQTIEDELRKRKVAVEEAEQRLTRESQEMLQAQEETWSCREKVLLQEVETCKHELTRVQGFHVELMQLLQEQERVDPRPEPPSSVEPAMLKALVIQQINKNDVLTSALGRVEIKLDVTKRQLCAQKQLETENMKLRAEYERAKLAMERMALRKAKTFASDSCLQVRSQAGRESSSSEKSAGKENRSGKGEVVPIVKRKVEVGEADTTEVKASPRKAPRMKHVYVASRYLSSASKR</sequence>
<dbReference type="Proteomes" id="UP001163321">
    <property type="component" value="Chromosome 12"/>
</dbReference>
<comment type="caution">
    <text evidence="1">The sequence shown here is derived from an EMBL/GenBank/DDBJ whole genome shotgun (WGS) entry which is preliminary data.</text>
</comment>
<proteinExistence type="predicted"/>
<gene>
    <name evidence="1" type="ORF">PsorP6_011657</name>
</gene>
<accession>A0ACC0WKN0</accession>